<sequence>MPLPPRAPPEILLTVVDHLDQPDVIRLAHVSRSWRAAAMAHKTFYAFIRASHLTSPTSIDVFCSNLEYVLGRRVRVALEVRYDPGAGSDDRDGSGLRLLAVIRLVFARIVRLDLDFTIGDNALNALGDALQEPAPLIESLDLTVRLAGPTRMMPLSGSCLGGTASNLRSVRITGRYTLDPSFAPVFPSVRTLWIEGQWGNSMSCISGSFPGLTELNIKHLEIQRADRDDIPPVDTLFPHLRTLHMKPGYNNAPLPWRDMHTATMRIPSISATIGNSWVFESYVPSLVQAIPAPVRLKVVSVRYNNLNADISIEVNGGEISRSFTFTALNTSLRAFESNRNPYHLSFAVRGIASRITHLYFSGRLVQYVAPAVAVHLHALQRLEINLTGIYGPVCDELLFDFDLATQQKVDKPRFDEYAEKLQRAQGQNADIPNAAAVTAVPLTLVVTSSRLRVWFPAHKVLQLALELRLDVRLGHAPVSIVLDELVLAEQEDIELLRTVFLAVDNVESV</sequence>
<evidence type="ECO:0000259" key="1">
    <source>
        <dbReference type="PROSITE" id="PS50181"/>
    </source>
</evidence>
<dbReference type="Proteomes" id="UP000077266">
    <property type="component" value="Unassembled WGS sequence"/>
</dbReference>
<accession>A0A165ZAA5</accession>
<protein>
    <recommendedName>
        <fullName evidence="1">F-box domain-containing protein</fullName>
    </recommendedName>
</protein>
<dbReference type="CDD" id="cd09917">
    <property type="entry name" value="F-box_SF"/>
    <property type="match status" value="1"/>
</dbReference>
<dbReference type="Gene3D" id="1.20.1280.50">
    <property type="match status" value="1"/>
</dbReference>
<dbReference type="InterPro" id="IPR036047">
    <property type="entry name" value="F-box-like_dom_sf"/>
</dbReference>
<dbReference type="InParanoid" id="A0A165ZAA5"/>
<name>A0A165ZAA5_EXIGL</name>
<dbReference type="InterPro" id="IPR001810">
    <property type="entry name" value="F-box_dom"/>
</dbReference>
<evidence type="ECO:0000313" key="2">
    <source>
        <dbReference type="EMBL" id="KZV80809.1"/>
    </source>
</evidence>
<organism evidence="2 3">
    <name type="scientific">Exidia glandulosa HHB12029</name>
    <dbReference type="NCBI Taxonomy" id="1314781"/>
    <lineage>
        <taxon>Eukaryota</taxon>
        <taxon>Fungi</taxon>
        <taxon>Dikarya</taxon>
        <taxon>Basidiomycota</taxon>
        <taxon>Agaricomycotina</taxon>
        <taxon>Agaricomycetes</taxon>
        <taxon>Auriculariales</taxon>
        <taxon>Exidiaceae</taxon>
        <taxon>Exidia</taxon>
    </lineage>
</organism>
<dbReference type="AlphaFoldDB" id="A0A165ZAA5"/>
<dbReference type="PROSITE" id="PS50181">
    <property type="entry name" value="FBOX"/>
    <property type="match status" value="1"/>
</dbReference>
<keyword evidence="3" id="KW-1185">Reference proteome</keyword>
<dbReference type="Pfam" id="PF12937">
    <property type="entry name" value="F-box-like"/>
    <property type="match status" value="1"/>
</dbReference>
<dbReference type="SUPFAM" id="SSF52047">
    <property type="entry name" value="RNI-like"/>
    <property type="match status" value="1"/>
</dbReference>
<feature type="domain" description="F-box" evidence="1">
    <location>
        <begin position="8"/>
        <end position="47"/>
    </location>
</feature>
<reference evidence="2 3" key="1">
    <citation type="journal article" date="2016" name="Mol. Biol. Evol.">
        <title>Comparative Genomics of Early-Diverging Mushroom-Forming Fungi Provides Insights into the Origins of Lignocellulose Decay Capabilities.</title>
        <authorList>
            <person name="Nagy L.G."/>
            <person name="Riley R."/>
            <person name="Tritt A."/>
            <person name="Adam C."/>
            <person name="Daum C."/>
            <person name="Floudas D."/>
            <person name="Sun H."/>
            <person name="Yadav J.S."/>
            <person name="Pangilinan J."/>
            <person name="Larsson K.H."/>
            <person name="Matsuura K."/>
            <person name="Barry K."/>
            <person name="Labutti K."/>
            <person name="Kuo R."/>
            <person name="Ohm R.A."/>
            <person name="Bhattacharya S.S."/>
            <person name="Shirouzu T."/>
            <person name="Yoshinaga Y."/>
            <person name="Martin F.M."/>
            <person name="Grigoriev I.V."/>
            <person name="Hibbett D.S."/>
        </authorList>
    </citation>
    <scope>NUCLEOTIDE SEQUENCE [LARGE SCALE GENOMIC DNA]</scope>
    <source>
        <strain evidence="2 3">HHB12029</strain>
    </source>
</reference>
<gene>
    <name evidence="2" type="ORF">EXIGLDRAFT_845237</name>
</gene>
<evidence type="ECO:0000313" key="3">
    <source>
        <dbReference type="Proteomes" id="UP000077266"/>
    </source>
</evidence>
<proteinExistence type="predicted"/>
<dbReference type="EMBL" id="KV426447">
    <property type="protein sequence ID" value="KZV80809.1"/>
    <property type="molecule type" value="Genomic_DNA"/>
</dbReference>
<dbReference type="SUPFAM" id="SSF81383">
    <property type="entry name" value="F-box domain"/>
    <property type="match status" value="1"/>
</dbReference>